<dbReference type="OrthoDB" id="32397at10239"/>
<dbReference type="RefSeq" id="YP_009209736.1">
    <property type="nucleotide sequence ID" value="NC_028924.1"/>
</dbReference>
<protein>
    <submittedName>
        <fullName evidence="1">Uncharacterized protein</fullName>
    </submittedName>
</protein>
<gene>
    <name evidence="1" type="ORF">P12002L_0076</name>
</gene>
<accession>A0A0F7IJW9</accession>
<proteinExistence type="predicted"/>
<name>A0A0F7IJW9_9CAUD</name>
<keyword evidence="2" id="KW-1185">Reference proteome</keyword>
<dbReference type="KEGG" id="vg:26636155"/>
<dbReference type="EMBL" id="KR136259">
    <property type="protein sequence ID" value="AKG94250.1"/>
    <property type="molecule type" value="Genomic_DNA"/>
</dbReference>
<reference evidence="1 2" key="1">
    <citation type="journal article" date="2015" name="Stand. Genomic Sci.">
        <title>Complete genome sequences of bacteriophages P12002L and P12002S, two lytic phages that infect a marine Polaribacter strain.</title>
        <authorList>
            <person name="Kang I."/>
            <person name="Jang H."/>
            <person name="Cho J.-C."/>
        </authorList>
    </citation>
    <scope>NUCLEOTIDE SEQUENCE [LARGE SCALE GENOMIC DNA]</scope>
</reference>
<sequence length="101" mass="12205">MEVINVNTFLLIIEQIYKNTCESFGEKFNPEKYEVIKNKKIIVFNEKIKPLIDKKFQFVGSENSLFDPLRKIEMVWFNDGIFYEVFKYKRGRKKLMNKINI</sequence>
<evidence type="ECO:0000313" key="2">
    <source>
        <dbReference type="Proteomes" id="UP000204415"/>
    </source>
</evidence>
<evidence type="ECO:0000313" key="1">
    <source>
        <dbReference type="EMBL" id="AKG94250.1"/>
    </source>
</evidence>
<dbReference type="Proteomes" id="UP000204415">
    <property type="component" value="Segment"/>
</dbReference>
<dbReference type="GeneID" id="26636155"/>
<organism evidence="1 2">
    <name type="scientific">Polaribacter phage P12002L</name>
    <dbReference type="NCBI Taxonomy" id="1647386"/>
    <lineage>
        <taxon>Viruses</taxon>
        <taxon>Duplodnaviria</taxon>
        <taxon>Heunggongvirae</taxon>
        <taxon>Uroviricota</taxon>
        <taxon>Caudoviricetes</taxon>
        <taxon>Incheonvirus</taxon>
        <taxon>Incheonvirus P12002L</taxon>
    </lineage>
</organism>